<evidence type="ECO:0000256" key="1">
    <source>
        <dbReference type="ARBA" id="ARBA00023015"/>
    </source>
</evidence>
<dbReference type="HOGENOM" id="CLU_017584_10_0_9"/>
<dbReference type="SUPFAM" id="SSF46785">
    <property type="entry name" value="Winged helix' DNA-binding domain"/>
    <property type="match status" value="1"/>
</dbReference>
<dbReference type="GO" id="GO:0003677">
    <property type="term" value="F:DNA binding"/>
    <property type="evidence" value="ECO:0007669"/>
    <property type="project" value="UniProtKB-KW"/>
</dbReference>
<accession>I2C2V9</accession>
<dbReference type="AlphaFoldDB" id="I2C2V9"/>
<dbReference type="PATRIC" id="fig|1126211.3.peg.892"/>
<protein>
    <submittedName>
        <fullName evidence="5">GntR family transcriptional regulator</fullName>
    </submittedName>
</protein>
<dbReference type="PROSITE" id="PS50949">
    <property type="entry name" value="HTH_GNTR"/>
    <property type="match status" value="1"/>
</dbReference>
<keyword evidence="1" id="KW-0805">Transcription regulation</keyword>
<dbReference type="Gene3D" id="1.10.10.10">
    <property type="entry name" value="Winged helix-like DNA-binding domain superfamily/Winged helix DNA-binding domain"/>
    <property type="match status" value="1"/>
</dbReference>
<dbReference type="InterPro" id="IPR000524">
    <property type="entry name" value="Tscrpt_reg_HTH_GntR"/>
</dbReference>
<dbReference type="KEGG" id="bqy:MUS_0941"/>
<evidence type="ECO:0000256" key="2">
    <source>
        <dbReference type="ARBA" id="ARBA00023125"/>
    </source>
</evidence>
<dbReference type="CDD" id="cd07377">
    <property type="entry name" value="WHTH_GntR"/>
    <property type="match status" value="1"/>
</dbReference>
<name>I2C2V9_BACAY</name>
<proteinExistence type="predicted"/>
<dbReference type="PANTHER" id="PTHR38445:SF6">
    <property type="entry name" value="GNTR-FAMILY TRANSCRIPTIONAL REGULATOR"/>
    <property type="match status" value="1"/>
</dbReference>
<dbReference type="GO" id="GO:0003700">
    <property type="term" value="F:DNA-binding transcription factor activity"/>
    <property type="evidence" value="ECO:0007669"/>
    <property type="project" value="InterPro"/>
</dbReference>
<dbReference type="EMBL" id="CP003332">
    <property type="protein sequence ID" value="AFJ60983.1"/>
    <property type="molecule type" value="Genomic_DNA"/>
</dbReference>
<evidence type="ECO:0000256" key="3">
    <source>
        <dbReference type="ARBA" id="ARBA00023163"/>
    </source>
</evidence>
<dbReference type="PANTHER" id="PTHR38445">
    <property type="entry name" value="HTH-TYPE TRANSCRIPTIONAL REPRESSOR YTRA"/>
    <property type="match status" value="1"/>
</dbReference>
<dbReference type="Proteomes" id="UP000002878">
    <property type="component" value="Chromosome"/>
</dbReference>
<feature type="domain" description="HTH gntR-type" evidence="4">
    <location>
        <begin position="10"/>
        <end position="78"/>
    </location>
</feature>
<dbReference type="SMART" id="SM00345">
    <property type="entry name" value="HTH_GNTR"/>
    <property type="match status" value="1"/>
</dbReference>
<evidence type="ECO:0000259" key="4">
    <source>
        <dbReference type="PROSITE" id="PS50949"/>
    </source>
</evidence>
<keyword evidence="2" id="KW-0238">DNA-binding</keyword>
<gene>
    <name evidence="5" type="primary">yhcF</name>
    <name evidence="5" type="ORF">MUS_0941</name>
</gene>
<sequence length="126" mass="14625">MMENEFQSSKPIYLQIADRVYYRLIRSELSPGDKLPSVREMAVQMKVNPNTIQRTYSEMERLGIVETRRGQGTFIAERSDLKAELKDRLTKDVFKRFIQEMAELGLSPEEMLDGIKRYAGEANDES</sequence>
<evidence type="ECO:0000313" key="5">
    <source>
        <dbReference type="EMBL" id="AFJ60983.1"/>
    </source>
</evidence>
<reference evidence="5 6" key="1">
    <citation type="journal article" date="2012" name="J. Biotechnol.">
        <title>Genome sequence of the plant growth promoting strain Bacillus amyloliquefaciens subsp. plantarum B9601-Y2 and expression of mersacidin and other secondary metabolites.</title>
        <authorList>
            <person name="He P."/>
            <person name="Hao K."/>
            <person name="Blom J."/>
            <person name="Ruckert C."/>
            <person name="Vater J."/>
            <person name="Mao Z."/>
            <person name="Wu Y."/>
            <person name="Hou M."/>
            <person name="He P."/>
            <person name="He Y."/>
            <person name="Borriss R."/>
        </authorList>
    </citation>
    <scope>NUCLEOTIDE SEQUENCE [LARGE SCALE GENOMIC DNA]</scope>
    <source>
        <strain evidence="5">Y2</strain>
    </source>
</reference>
<dbReference type="InterPro" id="IPR036390">
    <property type="entry name" value="WH_DNA-bd_sf"/>
</dbReference>
<dbReference type="InterPro" id="IPR036388">
    <property type="entry name" value="WH-like_DNA-bd_sf"/>
</dbReference>
<organism evidence="5 6">
    <name type="scientific">Bacillus amyloliquefaciens (strain Y2)</name>
    <name type="common">Bacillus amyloliquefaciens subsp. plantarum (strain B9601-Y2)</name>
    <dbReference type="NCBI Taxonomy" id="1155777"/>
    <lineage>
        <taxon>Bacteria</taxon>
        <taxon>Bacillati</taxon>
        <taxon>Bacillota</taxon>
        <taxon>Bacilli</taxon>
        <taxon>Bacillales</taxon>
        <taxon>Bacillaceae</taxon>
        <taxon>Bacillus</taxon>
        <taxon>Bacillus amyloliquefaciens group</taxon>
    </lineage>
</organism>
<keyword evidence="3" id="KW-0804">Transcription</keyword>
<evidence type="ECO:0000313" key="6">
    <source>
        <dbReference type="Proteomes" id="UP000002878"/>
    </source>
</evidence>
<dbReference type="Pfam" id="PF00392">
    <property type="entry name" value="GntR"/>
    <property type="match status" value="1"/>
</dbReference>